<dbReference type="Proteomes" id="UP000284219">
    <property type="component" value="Unassembled WGS sequence"/>
</dbReference>
<dbReference type="Gene3D" id="3.10.490.10">
    <property type="entry name" value="Gamma-glutamyl cyclotransferase-like"/>
    <property type="match status" value="2"/>
</dbReference>
<dbReference type="AlphaFoldDB" id="A0A419SG06"/>
<dbReference type="PANTHER" id="PTHR12510:SF4">
    <property type="entry name" value="GAMMA-GLUTAMYLAMINECYCLOTRANSFERASE"/>
    <property type="match status" value="1"/>
</dbReference>
<dbReference type="InterPro" id="IPR039126">
    <property type="entry name" value="GGACT"/>
</dbReference>
<evidence type="ECO:0000256" key="3">
    <source>
        <dbReference type="RuleBase" id="RU367036"/>
    </source>
</evidence>
<accession>A0A419SG06</accession>
<dbReference type="GO" id="GO:0061929">
    <property type="term" value="F:gamma-glutamylaminecyclotransferase activity"/>
    <property type="evidence" value="ECO:0007669"/>
    <property type="project" value="InterPro"/>
</dbReference>
<dbReference type="RefSeq" id="WP_120190190.1">
    <property type="nucleotide sequence ID" value="NZ_MCHY01000009.1"/>
</dbReference>
<dbReference type="InterPro" id="IPR009288">
    <property type="entry name" value="AIG2-like_dom"/>
</dbReference>
<dbReference type="InterPro" id="IPR036568">
    <property type="entry name" value="GGCT-like_sf"/>
</dbReference>
<dbReference type="InterPro" id="IPR013024">
    <property type="entry name" value="GGCT-like"/>
</dbReference>
<keyword evidence="6" id="KW-1185">Reference proteome</keyword>
<dbReference type="EMBL" id="MCHY01000009">
    <property type="protein sequence ID" value="RKD22714.1"/>
    <property type="molecule type" value="Genomic_DNA"/>
</dbReference>
<proteinExistence type="inferred from homology"/>
<comment type="caution">
    <text evidence="5">The sequence shown here is derived from an EMBL/GenBank/DDBJ whole genome shotgun (WGS) entry which is preliminary data.</text>
</comment>
<evidence type="ECO:0000256" key="2">
    <source>
        <dbReference type="PIRSR" id="PIRSR639126-1"/>
    </source>
</evidence>
<dbReference type="SUPFAM" id="SSF110857">
    <property type="entry name" value="Gamma-glutamyl cyclotransferase-like"/>
    <property type="match status" value="2"/>
</dbReference>
<comment type="similarity">
    <text evidence="1 3">Belongs to the gamma-glutamylcyclotransferase family.</text>
</comment>
<protein>
    <recommendedName>
        <fullName evidence="3">Gamma-glutamylcyclotransferase family protein</fullName>
    </recommendedName>
</protein>
<evidence type="ECO:0000259" key="4">
    <source>
        <dbReference type="Pfam" id="PF06094"/>
    </source>
</evidence>
<organism evidence="5 6">
    <name type="scientific">Ammoniphilus oxalaticus</name>
    <dbReference type="NCBI Taxonomy" id="66863"/>
    <lineage>
        <taxon>Bacteria</taxon>
        <taxon>Bacillati</taxon>
        <taxon>Bacillota</taxon>
        <taxon>Bacilli</taxon>
        <taxon>Bacillales</taxon>
        <taxon>Paenibacillaceae</taxon>
        <taxon>Aneurinibacillus group</taxon>
        <taxon>Ammoniphilus</taxon>
    </lineage>
</organism>
<dbReference type="Pfam" id="PF13772">
    <property type="entry name" value="AIG2_2"/>
    <property type="match status" value="1"/>
</dbReference>
<evidence type="ECO:0000313" key="5">
    <source>
        <dbReference type="EMBL" id="RKD22714.1"/>
    </source>
</evidence>
<dbReference type="OrthoDB" id="8538589at2"/>
<sequence length="297" mass="34740">MSKKHYVFVYGTLRTGEPNHHLLHHAQRIVEQCWTQGTLLDVGPFPALIPNRRGRIYGELYLINEQQLQTLDQLEGFHGQGKQNHFERIRQTIHGDRSSLEAWVYVYPNSNKDSYPIIQHGDWKCHRQLATKSEWLYFAYGSCMDDERIRAAGKEHLFQDVVGRGIARGYSFRYTRLSRDGKGRADMVEGSGWVEGKVYRIKLEALRYLYHREGVKAEAYRPAFITARINGEKTTGVLTFLVVDKKRDIEPPIEYVREIVRGGKGFISDRYFQTLKEYHRSVFNMDIESLYDEKDDQ</sequence>
<evidence type="ECO:0000256" key="1">
    <source>
        <dbReference type="ARBA" id="ARBA00008861"/>
    </source>
</evidence>
<name>A0A419SG06_9BACL</name>
<evidence type="ECO:0000313" key="6">
    <source>
        <dbReference type="Proteomes" id="UP000284219"/>
    </source>
</evidence>
<dbReference type="PANTHER" id="PTHR12510">
    <property type="entry name" value="TROPONIN C-AKIN-1 PROTEIN"/>
    <property type="match status" value="1"/>
</dbReference>
<gene>
    <name evidence="5" type="ORF">BEP19_10685</name>
</gene>
<dbReference type="Pfam" id="PF06094">
    <property type="entry name" value="GGACT"/>
    <property type="match status" value="1"/>
</dbReference>
<reference evidence="5 6" key="1">
    <citation type="submission" date="2016-08" db="EMBL/GenBank/DDBJ databases">
        <title>Novel Firmicute Genomes.</title>
        <authorList>
            <person name="Poppleton D.I."/>
            <person name="Gribaldo S."/>
        </authorList>
    </citation>
    <scope>NUCLEOTIDE SEQUENCE [LARGE SCALE GENOMIC DNA]</scope>
    <source>
        <strain evidence="5 6">RAOx-1</strain>
    </source>
</reference>
<dbReference type="CDD" id="cd06661">
    <property type="entry name" value="GGCT_like"/>
    <property type="match status" value="2"/>
</dbReference>
<feature type="active site" description="Proton acceptor" evidence="2">
    <location>
        <position position="75"/>
    </location>
</feature>
<feature type="domain" description="Gamma-glutamylcyclotransferase AIG2-like" evidence="4">
    <location>
        <begin position="7"/>
        <end position="124"/>
    </location>
</feature>
<dbReference type="GO" id="GO:0005829">
    <property type="term" value="C:cytosol"/>
    <property type="evidence" value="ECO:0007669"/>
    <property type="project" value="TreeGrafter"/>
</dbReference>